<gene>
    <name evidence="1" type="ORF">L6452_33070</name>
</gene>
<reference evidence="2" key="1">
    <citation type="journal article" date="2022" name="Mol. Ecol. Resour.">
        <title>The genomes of chicory, endive, great burdock and yacon provide insights into Asteraceae palaeo-polyploidization history and plant inulin production.</title>
        <authorList>
            <person name="Fan W."/>
            <person name="Wang S."/>
            <person name="Wang H."/>
            <person name="Wang A."/>
            <person name="Jiang F."/>
            <person name="Liu H."/>
            <person name="Zhao H."/>
            <person name="Xu D."/>
            <person name="Zhang Y."/>
        </authorList>
    </citation>
    <scope>NUCLEOTIDE SEQUENCE [LARGE SCALE GENOMIC DNA]</scope>
    <source>
        <strain evidence="2">cv. Niubang</strain>
    </source>
</reference>
<evidence type="ECO:0000313" key="1">
    <source>
        <dbReference type="EMBL" id="KAI3693238.1"/>
    </source>
</evidence>
<accession>A0ACB8Z6K1</accession>
<sequence>MDPVAGKSRRICLSSKARQISPTLCLKFGRIVHCLKLVGYCLVFRLKFHCSGDVLDLNVARSKVIFRLDVGSSMVS</sequence>
<dbReference type="Proteomes" id="UP001055879">
    <property type="component" value="Linkage Group LG11"/>
</dbReference>
<keyword evidence="2" id="KW-1185">Reference proteome</keyword>
<protein>
    <submittedName>
        <fullName evidence="1">Uncharacterized protein</fullName>
    </submittedName>
</protein>
<dbReference type="EMBL" id="CM042057">
    <property type="protein sequence ID" value="KAI3693238.1"/>
    <property type="molecule type" value="Genomic_DNA"/>
</dbReference>
<name>A0ACB8Z6K1_ARCLA</name>
<organism evidence="1 2">
    <name type="scientific">Arctium lappa</name>
    <name type="common">Greater burdock</name>
    <name type="synonym">Lappa major</name>
    <dbReference type="NCBI Taxonomy" id="4217"/>
    <lineage>
        <taxon>Eukaryota</taxon>
        <taxon>Viridiplantae</taxon>
        <taxon>Streptophyta</taxon>
        <taxon>Embryophyta</taxon>
        <taxon>Tracheophyta</taxon>
        <taxon>Spermatophyta</taxon>
        <taxon>Magnoliopsida</taxon>
        <taxon>eudicotyledons</taxon>
        <taxon>Gunneridae</taxon>
        <taxon>Pentapetalae</taxon>
        <taxon>asterids</taxon>
        <taxon>campanulids</taxon>
        <taxon>Asterales</taxon>
        <taxon>Asteraceae</taxon>
        <taxon>Carduoideae</taxon>
        <taxon>Cardueae</taxon>
        <taxon>Arctiinae</taxon>
        <taxon>Arctium</taxon>
    </lineage>
</organism>
<proteinExistence type="predicted"/>
<reference evidence="1 2" key="2">
    <citation type="journal article" date="2022" name="Mol. Ecol. Resour.">
        <title>The genomes of chicory, endive, great burdock and yacon provide insights into Asteraceae paleo-polyploidization history and plant inulin production.</title>
        <authorList>
            <person name="Fan W."/>
            <person name="Wang S."/>
            <person name="Wang H."/>
            <person name="Wang A."/>
            <person name="Jiang F."/>
            <person name="Liu H."/>
            <person name="Zhao H."/>
            <person name="Xu D."/>
            <person name="Zhang Y."/>
        </authorList>
    </citation>
    <scope>NUCLEOTIDE SEQUENCE [LARGE SCALE GENOMIC DNA]</scope>
    <source>
        <strain evidence="2">cv. Niubang</strain>
    </source>
</reference>
<evidence type="ECO:0000313" key="2">
    <source>
        <dbReference type="Proteomes" id="UP001055879"/>
    </source>
</evidence>
<comment type="caution">
    <text evidence="1">The sequence shown here is derived from an EMBL/GenBank/DDBJ whole genome shotgun (WGS) entry which is preliminary data.</text>
</comment>